<dbReference type="AlphaFoldDB" id="A0AAN8ZSG6"/>
<dbReference type="Proteomes" id="UP001370490">
    <property type="component" value="Unassembled WGS sequence"/>
</dbReference>
<dbReference type="PANTHER" id="PTHR34567:SF3">
    <property type="entry name" value="FK506-BINDING-LIKE PROTEIN"/>
    <property type="match status" value="1"/>
</dbReference>
<feature type="region of interest" description="Disordered" evidence="1">
    <location>
        <begin position="1"/>
        <end position="20"/>
    </location>
</feature>
<proteinExistence type="predicted"/>
<accession>A0AAN8ZSG6</accession>
<reference evidence="2 3" key="1">
    <citation type="submission" date="2023-12" db="EMBL/GenBank/DDBJ databases">
        <title>A high-quality genome assembly for Dillenia turbinata (Dilleniales).</title>
        <authorList>
            <person name="Chanderbali A."/>
        </authorList>
    </citation>
    <scope>NUCLEOTIDE SEQUENCE [LARGE SCALE GENOMIC DNA]</scope>
    <source>
        <strain evidence="2">LSX21</strain>
        <tissue evidence="2">Leaf</tissue>
    </source>
</reference>
<sequence length="292" mass="34412">MENWRRQKARENRKPPCGSWQRTVPSWEKEFCFKVGSVPWRKLVETKKIMYLYENVVRWNDSAGEEAFNNAKIRFWADMNGLPCETSLPDPDIYIDKVDWDLEIDPQLILDLECPTDVPDEPTTDENCMFVGNPLVIKYDPLPSGWGDEEEDLKEPNNATSGRTFEVCDWNVDNNKNSWEYQYTDKEKVLRDNNWDNHPNYSSDWNNWNDNSVNYGNGNSGWRTRDELSRSGEDSGHYMSRYKTSRFHDKDHRSNRGWKTGKGGWNRSNFGSERQILDQRPNPRQGKVMNAY</sequence>
<gene>
    <name evidence="2" type="ORF">RJ641_026330</name>
</gene>
<protein>
    <submittedName>
        <fullName evidence="2">Uncharacterized protein</fullName>
    </submittedName>
</protein>
<organism evidence="2 3">
    <name type="scientific">Dillenia turbinata</name>
    <dbReference type="NCBI Taxonomy" id="194707"/>
    <lineage>
        <taxon>Eukaryota</taxon>
        <taxon>Viridiplantae</taxon>
        <taxon>Streptophyta</taxon>
        <taxon>Embryophyta</taxon>
        <taxon>Tracheophyta</taxon>
        <taxon>Spermatophyta</taxon>
        <taxon>Magnoliopsida</taxon>
        <taxon>eudicotyledons</taxon>
        <taxon>Gunneridae</taxon>
        <taxon>Pentapetalae</taxon>
        <taxon>Dilleniales</taxon>
        <taxon>Dilleniaceae</taxon>
        <taxon>Dillenia</taxon>
    </lineage>
</organism>
<dbReference type="EMBL" id="JBAMMX010000003">
    <property type="protein sequence ID" value="KAK6945228.1"/>
    <property type="molecule type" value="Genomic_DNA"/>
</dbReference>
<evidence type="ECO:0000313" key="3">
    <source>
        <dbReference type="Proteomes" id="UP001370490"/>
    </source>
</evidence>
<comment type="caution">
    <text evidence="2">The sequence shown here is derived from an EMBL/GenBank/DDBJ whole genome shotgun (WGS) entry which is preliminary data.</text>
</comment>
<name>A0AAN8ZSG6_9MAGN</name>
<feature type="compositionally biased region" description="Basic and acidic residues" evidence="1">
    <location>
        <begin position="223"/>
        <end position="236"/>
    </location>
</feature>
<evidence type="ECO:0000313" key="2">
    <source>
        <dbReference type="EMBL" id="KAK6945228.1"/>
    </source>
</evidence>
<dbReference type="PANTHER" id="PTHR34567">
    <property type="entry name" value="FK506-BINDING-LIKE PROTEIN"/>
    <property type="match status" value="1"/>
</dbReference>
<feature type="region of interest" description="Disordered" evidence="1">
    <location>
        <begin position="217"/>
        <end position="292"/>
    </location>
</feature>
<evidence type="ECO:0000256" key="1">
    <source>
        <dbReference type="SAM" id="MobiDB-lite"/>
    </source>
</evidence>
<keyword evidence="3" id="KW-1185">Reference proteome</keyword>